<evidence type="ECO:0000256" key="1">
    <source>
        <dbReference type="ARBA" id="ARBA00022679"/>
    </source>
</evidence>
<keyword evidence="3" id="KW-0547">Nucleotide-binding</keyword>
<dbReference type="FunFam" id="3.30.70.890:FF:000001">
    <property type="entry name" value="Galactokinase"/>
    <property type="match status" value="1"/>
</dbReference>
<protein>
    <recommendedName>
        <fullName evidence="8">GHMP kinase C-terminal domain-containing protein</fullName>
    </recommendedName>
</protein>
<keyword evidence="7" id="KW-0119">Carbohydrate metabolism</keyword>
<reference evidence="9 10" key="1">
    <citation type="submission" date="2018-11" db="EMBL/GenBank/DDBJ databases">
        <authorList>
            <consortium name="Pathogen Informatics"/>
        </authorList>
    </citation>
    <scope>NUCLEOTIDE SEQUENCE [LARGE SCALE GENOMIC DNA]</scope>
    <source>
        <strain evidence="9 10">NST_G2</strain>
    </source>
</reference>
<evidence type="ECO:0000256" key="2">
    <source>
        <dbReference type="ARBA" id="ARBA00022723"/>
    </source>
</evidence>
<keyword evidence="6" id="KW-0460">Magnesium</keyword>
<evidence type="ECO:0000256" key="3">
    <source>
        <dbReference type="ARBA" id="ARBA00022741"/>
    </source>
</evidence>
<dbReference type="OrthoDB" id="275179at2759"/>
<keyword evidence="2" id="KW-0479">Metal-binding</keyword>
<dbReference type="STRING" id="70667.A0A3P7DJL5"/>
<dbReference type="PANTHER" id="PTHR10457">
    <property type="entry name" value="MEVALONATE KINASE/GALACTOKINASE"/>
    <property type="match status" value="1"/>
</dbReference>
<organism evidence="9 10">
    <name type="scientific">Schistocephalus solidus</name>
    <name type="common">Tapeworm</name>
    <dbReference type="NCBI Taxonomy" id="70667"/>
    <lineage>
        <taxon>Eukaryota</taxon>
        <taxon>Metazoa</taxon>
        <taxon>Spiralia</taxon>
        <taxon>Lophotrochozoa</taxon>
        <taxon>Platyhelminthes</taxon>
        <taxon>Cestoda</taxon>
        <taxon>Eucestoda</taxon>
        <taxon>Diphyllobothriidea</taxon>
        <taxon>Diphyllobothriidae</taxon>
        <taxon>Schistocephalus</taxon>
    </lineage>
</organism>
<dbReference type="Gene3D" id="3.30.70.890">
    <property type="entry name" value="GHMP kinase, C-terminal domain"/>
    <property type="match status" value="1"/>
</dbReference>
<dbReference type="PANTHER" id="PTHR10457:SF7">
    <property type="entry name" value="GALACTOKINASE-RELATED"/>
    <property type="match status" value="1"/>
</dbReference>
<evidence type="ECO:0000313" key="10">
    <source>
        <dbReference type="Proteomes" id="UP000275846"/>
    </source>
</evidence>
<dbReference type="SUPFAM" id="SSF55060">
    <property type="entry name" value="GHMP Kinase, C-terminal domain"/>
    <property type="match status" value="1"/>
</dbReference>
<evidence type="ECO:0000313" key="9">
    <source>
        <dbReference type="EMBL" id="VDM04897.1"/>
    </source>
</evidence>
<gene>
    <name evidence="9" type="ORF">SSLN_LOCUS18511</name>
</gene>
<dbReference type="Proteomes" id="UP000275846">
    <property type="component" value="Unassembled WGS sequence"/>
</dbReference>
<keyword evidence="1" id="KW-0808">Transferase</keyword>
<dbReference type="AlphaFoldDB" id="A0A3P7DJL5"/>
<dbReference type="GO" id="GO:0005524">
    <property type="term" value="F:ATP binding"/>
    <property type="evidence" value="ECO:0007669"/>
    <property type="project" value="UniProtKB-KW"/>
</dbReference>
<evidence type="ECO:0000256" key="5">
    <source>
        <dbReference type="ARBA" id="ARBA00022840"/>
    </source>
</evidence>
<dbReference type="GO" id="GO:0004335">
    <property type="term" value="F:galactokinase activity"/>
    <property type="evidence" value="ECO:0007669"/>
    <property type="project" value="TreeGrafter"/>
</dbReference>
<dbReference type="EMBL" id="UYSU01044608">
    <property type="protein sequence ID" value="VDM04897.1"/>
    <property type="molecule type" value="Genomic_DNA"/>
</dbReference>
<dbReference type="Pfam" id="PF08544">
    <property type="entry name" value="GHMP_kinases_C"/>
    <property type="match status" value="1"/>
</dbReference>
<dbReference type="InterPro" id="IPR036554">
    <property type="entry name" value="GHMP_kinase_C_sf"/>
</dbReference>
<feature type="domain" description="GHMP kinase C-terminal" evidence="8">
    <location>
        <begin position="25"/>
        <end position="104"/>
    </location>
</feature>
<evidence type="ECO:0000259" key="8">
    <source>
        <dbReference type="Pfam" id="PF08544"/>
    </source>
</evidence>
<evidence type="ECO:0000256" key="6">
    <source>
        <dbReference type="ARBA" id="ARBA00022842"/>
    </source>
</evidence>
<name>A0A3P7DJL5_SCHSO</name>
<dbReference type="GO" id="GO:0006012">
    <property type="term" value="P:galactose metabolic process"/>
    <property type="evidence" value="ECO:0007669"/>
    <property type="project" value="TreeGrafter"/>
</dbReference>
<accession>A0A3P7DJL5</accession>
<evidence type="ECO:0000256" key="7">
    <source>
        <dbReference type="ARBA" id="ARBA00023277"/>
    </source>
</evidence>
<sequence>MSPAHGKRLRHVLTENDRVLKAVNAMKSADLVSLGKLMQESHKSMRDDFEITCDEVDQIVAICASVPGVYGARMTGGGFGGCVVALVKPGSVNELVAKVDAAYKPATQMFVVEASGGARIIQEDRRKASSLVDTNFCTA</sequence>
<proteinExistence type="predicted"/>
<dbReference type="GO" id="GO:0005829">
    <property type="term" value="C:cytosol"/>
    <property type="evidence" value="ECO:0007669"/>
    <property type="project" value="TreeGrafter"/>
</dbReference>
<dbReference type="InterPro" id="IPR013750">
    <property type="entry name" value="GHMP_kinase_C_dom"/>
</dbReference>
<keyword evidence="5" id="KW-0067">ATP-binding</keyword>
<evidence type="ECO:0000256" key="4">
    <source>
        <dbReference type="ARBA" id="ARBA00022777"/>
    </source>
</evidence>
<keyword evidence="4" id="KW-0418">Kinase</keyword>
<dbReference type="GO" id="GO:0046872">
    <property type="term" value="F:metal ion binding"/>
    <property type="evidence" value="ECO:0007669"/>
    <property type="project" value="UniProtKB-KW"/>
</dbReference>
<keyword evidence="10" id="KW-1185">Reference proteome</keyword>